<accession>M0L8Y5</accession>
<dbReference type="AlphaFoldDB" id="M0L8Y5"/>
<evidence type="ECO:0000313" key="1">
    <source>
        <dbReference type="EMBL" id="APX00242.1"/>
    </source>
</evidence>
<proteinExistence type="predicted"/>
<reference evidence="2 3" key="2">
    <citation type="journal article" date="2014" name="PLoS Genet.">
        <title>Phylogenetically driven sequencing of extremely halophilic archaea reveals strategies for static and dynamic osmo-response.</title>
        <authorList>
            <person name="Becker E.A."/>
            <person name="Seitzer P.M."/>
            <person name="Tritt A."/>
            <person name="Larsen D."/>
            <person name="Krusor M."/>
            <person name="Yao A.I."/>
            <person name="Wu D."/>
            <person name="Madern D."/>
            <person name="Eisen J.A."/>
            <person name="Darling A.E."/>
            <person name="Facciotti M.T."/>
        </authorList>
    </citation>
    <scope>NUCLEOTIDE SEQUENCE [LARGE SCALE GENOMIC DNA]</scope>
    <source>
        <strain evidence="2 3">AJ5</strain>
    </source>
</reference>
<reference evidence="1 4" key="1">
    <citation type="journal article" date="2011" name="J. Bacteriol.">
        <title>Genome sequence of Halobiforma lacisalsi AJ5, an extremely halophilic archaeon which harbors a bop gene.</title>
        <authorList>
            <person name="Jiang X."/>
            <person name="Wang S."/>
            <person name="Cheng H."/>
            <person name="Huo Y."/>
            <person name="Zhang X."/>
            <person name="Zhu X."/>
            <person name="Han X."/>
            <person name="Ni P."/>
            <person name="Wu M."/>
        </authorList>
    </citation>
    <scope>NUCLEOTIDE SEQUENCE [LARGE SCALE GENOMIC DNA]</scope>
    <source>
        <strain evidence="1 4">AJ5</strain>
        <plasmid evidence="1">pHLAJ5I</plasmid>
    </source>
</reference>
<geneLocation type="plasmid" evidence="1">
    <name>pHLAJ5I</name>
</geneLocation>
<geneLocation type="plasmid" evidence="4">
    <name>phlaj5i</name>
</geneLocation>
<organism evidence="2 3">
    <name type="scientific">Natronobacterium lacisalsi AJ5</name>
    <dbReference type="NCBI Taxonomy" id="358396"/>
    <lineage>
        <taxon>Archaea</taxon>
        <taxon>Methanobacteriati</taxon>
        <taxon>Methanobacteriota</taxon>
        <taxon>Stenosarchaea group</taxon>
        <taxon>Halobacteria</taxon>
        <taxon>Halobacteriales</taxon>
        <taxon>Natrialbaceae</taxon>
        <taxon>Natronobacterium</taxon>
    </lineage>
</organism>
<name>M0L8Y5_NATLA</name>
<reference evidence="1" key="3">
    <citation type="submission" date="2017-01" db="EMBL/GenBank/DDBJ databases">
        <authorList>
            <person name="Mah S.A."/>
            <person name="Swanson W.J."/>
            <person name="Moy G.W."/>
            <person name="Vacquier V.D."/>
        </authorList>
    </citation>
    <scope>NUCLEOTIDE SEQUENCE</scope>
    <source>
        <strain evidence="1">AJ5</strain>
        <plasmid evidence="1">pHLAJ5I</plasmid>
    </source>
</reference>
<evidence type="ECO:0000313" key="3">
    <source>
        <dbReference type="Proteomes" id="UP000011555"/>
    </source>
</evidence>
<dbReference type="Proteomes" id="UP000011555">
    <property type="component" value="Unassembled WGS sequence"/>
</dbReference>
<dbReference type="KEGG" id="hlc:CHINAEXTREME20770"/>
<dbReference type="Proteomes" id="UP000186547">
    <property type="component" value="Plasmid pHLAJ5I"/>
</dbReference>
<dbReference type="EMBL" id="CP019286">
    <property type="protein sequence ID" value="APX00242.1"/>
    <property type="molecule type" value="Genomic_DNA"/>
</dbReference>
<keyword evidence="3" id="KW-1185">Reference proteome</keyword>
<gene>
    <name evidence="2" type="ORF">C445_16749</name>
    <name evidence="1" type="ORF">CHINAEXTREME_20770</name>
</gene>
<sequence length="61" mass="6616">MSTQQASFGMAHKQRDSELKAIFDDQFENWTKKAGIATLDCTGSCLCSLSCDCETCGGECN</sequence>
<keyword evidence="1" id="KW-0614">Plasmid</keyword>
<dbReference type="EMBL" id="AOLZ01000063">
    <property type="protein sequence ID" value="EMA30057.1"/>
    <property type="molecule type" value="Genomic_DNA"/>
</dbReference>
<protein>
    <submittedName>
        <fullName evidence="2">Uncharacterized protein</fullName>
    </submittedName>
</protein>
<evidence type="ECO:0000313" key="4">
    <source>
        <dbReference type="Proteomes" id="UP000186547"/>
    </source>
</evidence>
<evidence type="ECO:0000313" key="2">
    <source>
        <dbReference type="EMBL" id="EMA30057.1"/>
    </source>
</evidence>